<evidence type="ECO:0008006" key="4">
    <source>
        <dbReference type="Google" id="ProtNLM"/>
    </source>
</evidence>
<accession>A0ABS7VK65</accession>
<evidence type="ECO:0000256" key="1">
    <source>
        <dbReference type="SAM" id="Phobius"/>
    </source>
</evidence>
<feature type="transmembrane region" description="Helical" evidence="1">
    <location>
        <begin position="68"/>
        <end position="89"/>
    </location>
</feature>
<reference evidence="2 3" key="1">
    <citation type="submission" date="2021-09" db="EMBL/GenBank/DDBJ databases">
        <title>The complete genome sequence of a new microorganism.</title>
        <authorList>
            <person name="Zi Z."/>
        </authorList>
    </citation>
    <scope>NUCLEOTIDE SEQUENCE [LARGE SCALE GENOMIC DNA]</scope>
    <source>
        <strain evidence="2 3">WGZ8</strain>
    </source>
</reference>
<sequence length="370" mass="37694">MTTAPMAPRAGHLDCICAAATGPDADTDGRGTPLLAAAFALSVLSQVLLLGILPLAGLSMSPSKTWAALPYAAFYAGSAVASLPASLLLDALGRRAAFSLGASLGVAGGLILVWSLTQWHFGGLVLGSFWLGVAGGFSLFYRHVTAGPTGKRVQRTLLVFGAATLAGLIAPTLGAFAERFVASQEFVGMAAIAAAAHVGSLALTALLPYGPQRSIAELPHIGISWRSLLVPTLLGALAWFLMTALMGATPIAMVGCGLSVAVPGVIAWHVIAMYAPSLILAARPHTRPATVTAGGCLILASGVFTFVSSGTTAAFSVSAVLIGVGWSLMTVGTTLWIHQRGQPPRWALGFHDGVLLMGALLGALTCSLFA</sequence>
<name>A0ABS7VK65_9HYPH</name>
<keyword evidence="1" id="KW-1133">Transmembrane helix</keyword>
<feature type="transmembrane region" description="Helical" evidence="1">
    <location>
        <begin position="34"/>
        <end position="56"/>
    </location>
</feature>
<keyword evidence="1" id="KW-0472">Membrane</keyword>
<dbReference type="SUPFAM" id="SSF103473">
    <property type="entry name" value="MFS general substrate transporter"/>
    <property type="match status" value="1"/>
</dbReference>
<dbReference type="InterPro" id="IPR036259">
    <property type="entry name" value="MFS_trans_sf"/>
</dbReference>
<dbReference type="Proteomes" id="UP000704176">
    <property type="component" value="Unassembled WGS sequence"/>
</dbReference>
<dbReference type="RefSeq" id="WP_224311397.1">
    <property type="nucleotide sequence ID" value="NZ_JAIRBM010000002.1"/>
</dbReference>
<dbReference type="EMBL" id="JAIRBM010000002">
    <property type="protein sequence ID" value="MBZ6075353.1"/>
    <property type="molecule type" value="Genomic_DNA"/>
</dbReference>
<feature type="transmembrane region" description="Helical" evidence="1">
    <location>
        <begin position="186"/>
        <end position="207"/>
    </location>
</feature>
<feature type="transmembrane region" description="Helical" evidence="1">
    <location>
        <begin position="121"/>
        <end position="141"/>
    </location>
</feature>
<keyword evidence="1" id="KW-0812">Transmembrane</keyword>
<organism evidence="2 3">
    <name type="scientific">Microvirga puerhi</name>
    <dbReference type="NCBI Taxonomy" id="2876078"/>
    <lineage>
        <taxon>Bacteria</taxon>
        <taxon>Pseudomonadati</taxon>
        <taxon>Pseudomonadota</taxon>
        <taxon>Alphaproteobacteria</taxon>
        <taxon>Hyphomicrobiales</taxon>
        <taxon>Methylobacteriaceae</taxon>
        <taxon>Microvirga</taxon>
    </lineage>
</organism>
<feature type="transmembrane region" description="Helical" evidence="1">
    <location>
        <begin position="153"/>
        <end position="174"/>
    </location>
</feature>
<proteinExistence type="predicted"/>
<feature type="transmembrane region" description="Helical" evidence="1">
    <location>
        <begin position="96"/>
        <end position="115"/>
    </location>
</feature>
<feature type="transmembrane region" description="Helical" evidence="1">
    <location>
        <begin position="260"/>
        <end position="282"/>
    </location>
</feature>
<evidence type="ECO:0000313" key="3">
    <source>
        <dbReference type="Proteomes" id="UP000704176"/>
    </source>
</evidence>
<gene>
    <name evidence="2" type="ORF">K9B37_03470</name>
</gene>
<dbReference type="PANTHER" id="PTHR23534:SF1">
    <property type="entry name" value="MAJOR FACILITATOR SUPERFAMILY PROTEIN"/>
    <property type="match status" value="1"/>
</dbReference>
<feature type="transmembrane region" description="Helical" evidence="1">
    <location>
        <begin position="349"/>
        <end position="369"/>
    </location>
</feature>
<dbReference type="Gene3D" id="1.20.1250.20">
    <property type="entry name" value="MFS general substrate transporter like domains"/>
    <property type="match status" value="1"/>
</dbReference>
<keyword evidence="3" id="KW-1185">Reference proteome</keyword>
<feature type="transmembrane region" description="Helical" evidence="1">
    <location>
        <begin position="228"/>
        <end position="248"/>
    </location>
</feature>
<evidence type="ECO:0000313" key="2">
    <source>
        <dbReference type="EMBL" id="MBZ6075353.1"/>
    </source>
</evidence>
<protein>
    <recommendedName>
        <fullName evidence="4">MFS transporter</fullName>
    </recommendedName>
</protein>
<comment type="caution">
    <text evidence="2">The sequence shown here is derived from an EMBL/GenBank/DDBJ whole genome shotgun (WGS) entry which is preliminary data.</text>
</comment>
<feature type="transmembrane region" description="Helical" evidence="1">
    <location>
        <begin position="313"/>
        <end position="337"/>
    </location>
</feature>
<dbReference type="PANTHER" id="PTHR23534">
    <property type="entry name" value="MFS PERMEASE"/>
    <property type="match status" value="1"/>
</dbReference>